<dbReference type="OrthoDB" id="3350619at2759"/>
<feature type="compositionally biased region" description="Basic and acidic residues" evidence="1">
    <location>
        <begin position="1"/>
        <end position="10"/>
    </location>
</feature>
<accession>A0A0C9YYK0</accession>
<sequence length="287" mass="32243">MYQHLPRNDLEENDTSGEEVKVQISPESSSKTLCHWAVVACIICTIANLASIYISHSPSRSLPQSAEFLLQSPRLTRQEISKLRHPTQFIGLERIHRHLSSAAKPFVNKPFLSVRVDEAIPDKSFFDVDQRVYRTSIGTVSPEYHRIRLTSTASTILQFRAIDYGMEACELRISLPAHHTAHDGSVGAVGEPSFTIPELPIELHLSQLDASFPLDGETITHRTQPRTLRTIAGFTVTDLPTSFSYNFTCGMEEVFTFRLECWSPGCYVDWWQDSGNPGISLIQHSSI</sequence>
<protein>
    <recommendedName>
        <fullName evidence="4">Ubiquitin 3 binding protein But2 C-terminal domain-containing protein</fullName>
    </recommendedName>
</protein>
<feature type="region of interest" description="Disordered" evidence="1">
    <location>
        <begin position="1"/>
        <end position="23"/>
    </location>
</feature>
<proteinExistence type="predicted"/>
<dbReference type="Proteomes" id="UP000054018">
    <property type="component" value="Unassembled WGS sequence"/>
</dbReference>
<organism evidence="2 3">
    <name type="scientific">Pisolithus microcarpus 441</name>
    <dbReference type="NCBI Taxonomy" id="765257"/>
    <lineage>
        <taxon>Eukaryota</taxon>
        <taxon>Fungi</taxon>
        <taxon>Dikarya</taxon>
        <taxon>Basidiomycota</taxon>
        <taxon>Agaricomycotina</taxon>
        <taxon>Agaricomycetes</taxon>
        <taxon>Agaricomycetidae</taxon>
        <taxon>Boletales</taxon>
        <taxon>Sclerodermatineae</taxon>
        <taxon>Pisolithaceae</taxon>
        <taxon>Pisolithus</taxon>
    </lineage>
</organism>
<reference evidence="3" key="2">
    <citation type="submission" date="2015-01" db="EMBL/GenBank/DDBJ databases">
        <title>Evolutionary Origins and Diversification of the Mycorrhizal Mutualists.</title>
        <authorList>
            <consortium name="DOE Joint Genome Institute"/>
            <consortium name="Mycorrhizal Genomics Consortium"/>
            <person name="Kohler A."/>
            <person name="Kuo A."/>
            <person name="Nagy L.G."/>
            <person name="Floudas D."/>
            <person name="Copeland A."/>
            <person name="Barry K.W."/>
            <person name="Cichocki N."/>
            <person name="Veneault-Fourrey C."/>
            <person name="LaButti K."/>
            <person name="Lindquist E.A."/>
            <person name="Lipzen A."/>
            <person name="Lundell T."/>
            <person name="Morin E."/>
            <person name="Murat C."/>
            <person name="Riley R."/>
            <person name="Ohm R."/>
            <person name="Sun H."/>
            <person name="Tunlid A."/>
            <person name="Henrissat B."/>
            <person name="Grigoriev I.V."/>
            <person name="Hibbett D.S."/>
            <person name="Martin F."/>
        </authorList>
    </citation>
    <scope>NUCLEOTIDE SEQUENCE [LARGE SCALE GENOMIC DNA]</scope>
    <source>
        <strain evidence="3">441</strain>
    </source>
</reference>
<dbReference type="AlphaFoldDB" id="A0A0C9YYK0"/>
<name>A0A0C9YYK0_9AGAM</name>
<evidence type="ECO:0000256" key="1">
    <source>
        <dbReference type="SAM" id="MobiDB-lite"/>
    </source>
</evidence>
<dbReference type="EMBL" id="KN833794">
    <property type="protein sequence ID" value="KIK18974.1"/>
    <property type="molecule type" value="Genomic_DNA"/>
</dbReference>
<evidence type="ECO:0000313" key="3">
    <source>
        <dbReference type="Proteomes" id="UP000054018"/>
    </source>
</evidence>
<evidence type="ECO:0000313" key="2">
    <source>
        <dbReference type="EMBL" id="KIK18974.1"/>
    </source>
</evidence>
<reference evidence="2 3" key="1">
    <citation type="submission" date="2014-04" db="EMBL/GenBank/DDBJ databases">
        <authorList>
            <consortium name="DOE Joint Genome Institute"/>
            <person name="Kuo A."/>
            <person name="Kohler A."/>
            <person name="Costa M.D."/>
            <person name="Nagy L.G."/>
            <person name="Floudas D."/>
            <person name="Copeland A."/>
            <person name="Barry K.W."/>
            <person name="Cichocki N."/>
            <person name="Veneault-Fourrey C."/>
            <person name="LaButti K."/>
            <person name="Lindquist E.A."/>
            <person name="Lipzen A."/>
            <person name="Lundell T."/>
            <person name="Morin E."/>
            <person name="Murat C."/>
            <person name="Sun H."/>
            <person name="Tunlid A."/>
            <person name="Henrissat B."/>
            <person name="Grigoriev I.V."/>
            <person name="Hibbett D.S."/>
            <person name="Martin F."/>
            <person name="Nordberg H.P."/>
            <person name="Cantor M.N."/>
            <person name="Hua S.X."/>
        </authorList>
    </citation>
    <scope>NUCLEOTIDE SEQUENCE [LARGE SCALE GENOMIC DNA]</scope>
    <source>
        <strain evidence="2 3">441</strain>
    </source>
</reference>
<evidence type="ECO:0008006" key="4">
    <source>
        <dbReference type="Google" id="ProtNLM"/>
    </source>
</evidence>
<gene>
    <name evidence="2" type="ORF">PISMIDRAFT_683661</name>
</gene>
<dbReference type="HOGENOM" id="CLU_055652_0_0_1"/>
<keyword evidence="3" id="KW-1185">Reference proteome</keyword>